<feature type="domain" description="Helix-turn-helix conjugative transposon-like" evidence="1">
    <location>
        <begin position="13"/>
        <end position="72"/>
    </location>
</feature>
<dbReference type="EMBL" id="JACRYT010000001">
    <property type="protein sequence ID" value="MBC6678456.1"/>
    <property type="molecule type" value="Genomic_DNA"/>
</dbReference>
<dbReference type="AlphaFoldDB" id="A0A923NI56"/>
<dbReference type="Pfam" id="PF12645">
    <property type="entry name" value="HTH_16"/>
    <property type="match status" value="1"/>
</dbReference>
<evidence type="ECO:0000313" key="3">
    <source>
        <dbReference type="Proteomes" id="UP000602647"/>
    </source>
</evidence>
<proteinExistence type="predicted"/>
<accession>A0A923NI56</accession>
<sequence length="80" mass="9425">MSRKYKDRYLPVEVIIAATQGEAAAIQTVLKTYESYIRNKCIKTVYDERGLVHYGIDTDKKDFMERRLIHAVVENFKINR</sequence>
<dbReference type="InterPro" id="IPR024760">
    <property type="entry name" value="HTH_dom_conjug_TS-like"/>
</dbReference>
<evidence type="ECO:0000259" key="1">
    <source>
        <dbReference type="Pfam" id="PF12645"/>
    </source>
</evidence>
<gene>
    <name evidence="2" type="ORF">H9L42_01240</name>
</gene>
<evidence type="ECO:0000313" key="2">
    <source>
        <dbReference type="EMBL" id="MBC6678456.1"/>
    </source>
</evidence>
<dbReference type="RefSeq" id="WP_187301640.1">
    <property type="nucleotide sequence ID" value="NZ_JACRYT010000001.1"/>
</dbReference>
<dbReference type="Proteomes" id="UP000602647">
    <property type="component" value="Unassembled WGS sequence"/>
</dbReference>
<organism evidence="2 3">
    <name type="scientific">Zhenpiania hominis</name>
    <dbReference type="NCBI Taxonomy" id="2763644"/>
    <lineage>
        <taxon>Bacteria</taxon>
        <taxon>Bacillati</taxon>
        <taxon>Bacillota</taxon>
        <taxon>Clostridia</taxon>
        <taxon>Peptostreptococcales</taxon>
        <taxon>Anaerovoracaceae</taxon>
        <taxon>Zhenpiania</taxon>
    </lineage>
</organism>
<protein>
    <submittedName>
        <fullName evidence="2">Helix-turn-helix domain-containing protein</fullName>
    </submittedName>
</protein>
<reference evidence="2" key="1">
    <citation type="submission" date="2020-08" db="EMBL/GenBank/DDBJ databases">
        <title>Genome public.</title>
        <authorList>
            <person name="Liu C."/>
            <person name="Sun Q."/>
        </authorList>
    </citation>
    <scope>NUCLEOTIDE SEQUENCE</scope>
    <source>
        <strain evidence="2">BX12</strain>
    </source>
</reference>
<name>A0A923NI56_9FIRM</name>
<comment type="caution">
    <text evidence="2">The sequence shown here is derived from an EMBL/GenBank/DDBJ whole genome shotgun (WGS) entry which is preliminary data.</text>
</comment>
<keyword evidence="3" id="KW-1185">Reference proteome</keyword>